<dbReference type="EMBL" id="CP048261">
    <property type="protein sequence ID" value="QST78856.1"/>
    <property type="molecule type" value="Genomic_DNA"/>
</dbReference>
<name>A0A8A1UDU0_STRR1</name>
<dbReference type="RefSeq" id="WP_129820941.1">
    <property type="nucleotide sequence ID" value="NZ_CP048261.1"/>
</dbReference>
<sequence length="85" mass="9563">MAKFDHRSDKVVAWDKKPDGRWIEAEIMWNLGGKPGTEGFSVYAKGAGTLKTKRARIPEGRAVAIRMCVWKPGRTDCSAWHYGRA</sequence>
<dbReference type="Proteomes" id="UP000011074">
    <property type="component" value="Chromosome"/>
</dbReference>
<evidence type="ECO:0000313" key="2">
    <source>
        <dbReference type="Proteomes" id="UP000011074"/>
    </source>
</evidence>
<organism evidence="1 2">
    <name type="scientific">Streptomyces rimosus subsp. rimosus (strain ATCC 10970 / DSM 40260 / JCM 4667 / NRRL 2234)</name>
    <dbReference type="NCBI Taxonomy" id="1265868"/>
    <lineage>
        <taxon>Bacteria</taxon>
        <taxon>Bacillati</taxon>
        <taxon>Actinomycetota</taxon>
        <taxon>Actinomycetes</taxon>
        <taxon>Kitasatosporales</taxon>
        <taxon>Streptomycetaceae</taxon>
        <taxon>Streptomyces</taxon>
    </lineage>
</organism>
<reference evidence="1" key="2">
    <citation type="submission" date="2020-01" db="EMBL/GenBank/DDBJ databases">
        <authorList>
            <person name="Algora L."/>
            <person name="Schniete J.K."/>
            <person name="MacFadyen A."/>
            <person name="Hoskisson P.A."/>
            <person name="Hunter I.S."/>
            <person name="Herron P.R."/>
        </authorList>
    </citation>
    <scope>NUCLEOTIDE SEQUENCE</scope>
    <source>
        <strain evidence="1">ATCC 10970</strain>
    </source>
</reference>
<proteinExistence type="predicted"/>
<dbReference type="AlphaFoldDB" id="A0A8A1UDU0"/>
<reference evidence="1" key="3">
    <citation type="journal article" date="2021" name="bioRxiv">
        <title>Bilateral symmetry of linear streptomycete chromosomes.</title>
        <authorList>
            <person name="Algora-Gallardo L."/>
            <person name="Schniete J.K."/>
            <person name="Mark D.R."/>
            <person name="Hunter I.S."/>
            <person name="Herron P.R."/>
        </authorList>
    </citation>
    <scope>NUCLEOTIDE SEQUENCE</scope>
    <source>
        <strain evidence="1">ATCC 10970</strain>
    </source>
</reference>
<dbReference type="GeneID" id="66852351"/>
<evidence type="ECO:0000313" key="1">
    <source>
        <dbReference type="EMBL" id="QST78856.1"/>
    </source>
</evidence>
<reference evidence="1" key="1">
    <citation type="submission" date="2012-12" db="EMBL/GenBank/DDBJ databases">
        <authorList>
            <person name="Pethick F.E."/>
            <person name="MacFadyen A.C."/>
            <person name="Tang Z."/>
            <person name="Sangal V."/>
            <person name="Tze-Tze L."/>
            <person name="Chu J."/>
            <person name="Guo M."/>
            <person name="Kirby R."/>
            <person name="Hoskisson P.A."/>
            <person name="Herron P.R."/>
            <person name="Hunter I.S."/>
        </authorList>
    </citation>
    <scope>NUCLEOTIDE SEQUENCE</scope>
    <source>
        <strain evidence="1">ATCC 10970</strain>
    </source>
</reference>
<accession>A0A8A1UDU0</accession>
<gene>
    <name evidence="1" type="ORF">SRIM_000475</name>
</gene>
<protein>
    <submittedName>
        <fullName evidence="1">Uncharacterized protein</fullName>
    </submittedName>
</protein>